<evidence type="ECO:0000313" key="1">
    <source>
        <dbReference type="EMBL" id="CCH00890.1"/>
    </source>
</evidence>
<dbReference type="eggNOG" id="COG2334">
    <property type="taxonomic scope" value="Bacteria"/>
</dbReference>
<evidence type="ECO:0008006" key="3">
    <source>
        <dbReference type="Google" id="ProtNLM"/>
    </source>
</evidence>
<dbReference type="Gene3D" id="3.90.1200.10">
    <property type="match status" value="1"/>
</dbReference>
<accession>I0K9T7</accession>
<organism evidence="1 2">
    <name type="scientific">Fibrella aestuarina BUZ 2</name>
    <dbReference type="NCBI Taxonomy" id="1166018"/>
    <lineage>
        <taxon>Bacteria</taxon>
        <taxon>Pseudomonadati</taxon>
        <taxon>Bacteroidota</taxon>
        <taxon>Cytophagia</taxon>
        <taxon>Cytophagales</taxon>
        <taxon>Spirosomataceae</taxon>
        <taxon>Fibrella</taxon>
    </lineage>
</organism>
<reference evidence="1 2" key="1">
    <citation type="journal article" date="2012" name="J. Bacteriol.">
        <title>Genome Sequence of Fibrella aestuarina BUZ 2T, a Filamentous Marine Bacterium.</title>
        <authorList>
            <person name="Filippini M."/>
            <person name="Qi W."/>
            <person name="Blom J."/>
            <person name="Goesmann A."/>
            <person name="Smits T.H."/>
            <person name="Bagheri H.C."/>
        </authorList>
    </citation>
    <scope>NUCLEOTIDE SEQUENCE [LARGE SCALE GENOMIC DNA]</scope>
    <source>
        <strain evidence="2">BUZ 2T</strain>
    </source>
</reference>
<dbReference type="EMBL" id="HE796683">
    <property type="protein sequence ID" value="CCH00890.1"/>
    <property type="molecule type" value="Genomic_DNA"/>
</dbReference>
<dbReference type="HOGENOM" id="CLU_796246_0_0_10"/>
<dbReference type="SUPFAM" id="SSF56112">
    <property type="entry name" value="Protein kinase-like (PK-like)"/>
    <property type="match status" value="1"/>
</dbReference>
<protein>
    <recommendedName>
        <fullName evidence="3">Aminoglycoside phosphotransferase domain-containing protein</fullName>
    </recommendedName>
</protein>
<evidence type="ECO:0000313" key="2">
    <source>
        <dbReference type="Proteomes" id="UP000011058"/>
    </source>
</evidence>
<dbReference type="Proteomes" id="UP000011058">
    <property type="component" value="Chromosome"/>
</dbReference>
<name>I0K9T7_9BACT</name>
<dbReference type="InterPro" id="IPR011009">
    <property type="entry name" value="Kinase-like_dom_sf"/>
</dbReference>
<dbReference type="STRING" id="1166018.FAES_2881"/>
<sequence>MSARNISRSVPDVKPVRMRLIDYTTIIRQAWAAFDPSQTVQAVEDISARVSTNHVFRLTLDSGDRVIAKLSYFGKFEHFKDDHRIIHALANNLLYPFENVLAKSLMKNGQVFIYRHQDELIDAWVVFYNPIRTMERLPRRLDEPHIRKLGNEIARFHLACARASSVLPKYAKTLRSDVQGLLDLLDTDAGRFEHRMHIDTLRRQCHLFLENRKKLVDKTVETMPVFVDWNIGNFSVTPDQKLFSRWDYDWFRISYRVMDFYFFSRVCSDAGDRTVFSYYIGPMAEERFGWFLDEYHKVYPLTEREIRFLPEAYRFFILNYVIKYGRYFFHRTYATKLQREAYDIYLPSIDTFDVTPILKRLGL</sequence>
<proteinExistence type="predicted"/>
<dbReference type="KEGG" id="fae:FAES_2881"/>
<dbReference type="AlphaFoldDB" id="I0K9T7"/>
<gene>
    <name evidence="1" type="ORF">FAES_2881</name>
</gene>
<dbReference type="PATRIC" id="fig|1166018.3.peg.4649"/>
<keyword evidence="2" id="KW-1185">Reference proteome</keyword>